<dbReference type="PANTHER" id="PTHR13457:SF1">
    <property type="entry name" value="HEAT REPEAT-CONTAINING PROTEIN 1"/>
    <property type="match status" value="1"/>
</dbReference>
<dbReference type="GO" id="GO:0000462">
    <property type="term" value="P:maturation of SSU-rRNA from tricistronic rRNA transcript (SSU-rRNA, 5.8S rRNA, LSU-rRNA)"/>
    <property type="evidence" value="ECO:0007669"/>
    <property type="project" value="TreeGrafter"/>
</dbReference>
<dbReference type="GO" id="GO:0032040">
    <property type="term" value="C:small-subunit processome"/>
    <property type="evidence" value="ECO:0007669"/>
    <property type="project" value="TreeGrafter"/>
</dbReference>
<evidence type="ECO:0000256" key="7">
    <source>
        <dbReference type="ARBA" id="ARBA00023274"/>
    </source>
</evidence>
<evidence type="ECO:0000256" key="5">
    <source>
        <dbReference type="ARBA" id="ARBA00022552"/>
    </source>
</evidence>
<accession>A0A137P5W1</accession>
<keyword evidence="6 8" id="KW-0539">Nucleus</keyword>
<dbReference type="GO" id="GO:0034455">
    <property type="term" value="C:t-UTP complex"/>
    <property type="evidence" value="ECO:0007669"/>
    <property type="project" value="TreeGrafter"/>
</dbReference>
<dbReference type="InterPro" id="IPR016024">
    <property type="entry name" value="ARM-type_fold"/>
</dbReference>
<dbReference type="InterPro" id="IPR040191">
    <property type="entry name" value="UTP10"/>
</dbReference>
<comment type="subcellular location">
    <subcellularLocation>
        <location evidence="1 8">Nucleus</location>
        <location evidence="1 8">Nucleolus</location>
    </subcellularLocation>
</comment>
<dbReference type="Proteomes" id="UP000070444">
    <property type="component" value="Unassembled WGS sequence"/>
</dbReference>
<evidence type="ECO:0000313" key="10">
    <source>
        <dbReference type="EMBL" id="KXN70402.1"/>
    </source>
</evidence>
<keyword evidence="7 8" id="KW-0687">Ribonucleoprotein</keyword>
<dbReference type="GO" id="GO:0045943">
    <property type="term" value="P:positive regulation of transcription by RNA polymerase I"/>
    <property type="evidence" value="ECO:0007669"/>
    <property type="project" value="TreeGrafter"/>
</dbReference>
<keyword evidence="5 8" id="KW-0698">rRNA processing</keyword>
<feature type="domain" description="BP28 C-terminal" evidence="9">
    <location>
        <begin position="1813"/>
        <end position="1956"/>
    </location>
</feature>
<sequence length="2086" mass="234755">MSPQLTSLQEQLLKIQNPDGPRKKNNISQKHKDSFLFNSKEAAEQSNDTIFELASSGFSELCQLNKQFKKFEATFFSQASKETNRILLTKEQNEDLDSQIEELLILISQYFLISPAAKAIEWLVRRFRINEFNVPQIVQTILPYHETEYFVKMLTILDLGVNDKYSYLIGVRKSKLPMPKQHLIKWAQQDITVLSTFGEWVHKSSLVLPTFSTLFSFYSGFLLDFYKDNLKITDKQLVPILPQVFKGIKSDNSSDYMIASSAVLIYLITRASFSKKLIESTLKTVTLTKLELDVSLSIIASVFVYQSSETRPIQIEPFLLEYFLNQDNLLANLEGFAQNTNIDSFILTFSQHLITTAIAKTNDSTEVKLANKLFSNSEILSELTLIKLLNNIITSKLLAKLSNSSIELLIDILSKSSHVSSTRVESLLQAKMDSYKNDKTLYKKIVNISTSIIKDNVFALTSDGQSLDQSLINGNIDSRLTTIASLSTIEHSDKVYQRVSNPILECLFDTEAIIREKSTELVLSKSALRDLVTAEKIWNYSRANNKSIPNEIVALLFESKFVQEHTNVAVSLLFGAFLSENIQWAQFNNIKNILAQGNFPVSCFFTGLDKIETNEQNFNSSSFHLSFINHISENITSSINLEDELLALSHSIQNATLQIRYFILVTLGQALSKLTSKDSIVTLGQFFLSALSYCIKPFATPKGITLESPNLEKLIKKIPLHDDLGYTAVPLALFCVESILKAITSLSIDSNTLWLDQVSFEDQSLQLIDGIFVYLAKWPLNFSQALLSKLTSPYSESMPELLLREFALTGDSGAQARIITLLYAYLKNTLLQSSASFVDYQIIIPQLCIGLTSQDLITRQSTLKVFELLDEYYNEANIPASKTKNSKSSKSKTNYYKSTSFYGTQSRNDLVFLTTEQVRAFIQSILAHKMTISSTLTDLSTILGYFANESSSAKDLNTEVLGSFLLSNVVNFPLPESQIQIIHSLSPMNFKSKLKIVSTLLSDLLEKVSKQVSLSSAEGKLLEEITQYFTSAALSISGSNKVKYMNILTFALGLTSPITVDNQSPSVCQLALKIFTEDFFKQFSSPNQSQLFRALINVSSTAEESLARLAKGVVRDINASIQLYIEILTEISDQIRPEVEMANKKAKIESDLNQDSILFSQLISLLEIMDSIEPTSNLDSLVAKLSDLITIFIDLGSSIGYPAFDYAFQLIFSVATTICKFDSSVLTSTPIRMDSIVQCLRLSTNPQTHNSALLLLATISQHSPEQVLHNIMPLFTFMGTNVTRKDDNYSFYVIEQALSTIMPVLIQSYLEKSDNAQQSFLEAKPIIAIFINALLHIPAHRRLRLITVLVNSMGADSYLYPTLGLLLDKYSIRHVKPVKDSADEYLEFCQDLLSQFSVEIQLSNLNLLLKDTLLVPNENSKTEDQETEQQSQPQTVYEFSERSDKQIRHYKLGVVQLIKMVTSSDHFLQQVVLLQADPATLQEFENHYLPLAQTILLMFQDFKDYLVELGQKSEINKNIDRFFRGLISLINDVLTNVLNTLSSTSILLFISEMLQHSRYTVRQFAIHLLNTRIGNLKPANKGAYMNSFVKMVPLLVKIVKGESAQNGEESTTNRQTALHCLGMLIKTFATPENPHHPNSTFINVVLPIAAGPHGLENDNLHIVASSFVCLTYLSRQLGPLLVKKVNSFAPKAIDRFINLFNTQSNDSGLRIAVLSGLALVDSLVISQSDFIGPYLGRVMNTLLVVQTWKFEESSKSSIVEHCNDLSSSLIEHISPRSLLPVVYDATTKALELGGPALVYLFNFLTQVIVSIPKADITQYSIKIFKYILSNFDFRYSQKQLGEELDSVELAIIKSLFELIVRLDDGIFKPILLKLIDWGTIEKQGSEEGTLRSTIFYRLIQHLLSELGELISPVFTYLVKHSVSELASMTLNETNQDLWKYILQSISLSNQHDNVDIWNLDNYNTLLQALLHQVDTVTDIELATANLVPCFTSLILNIDNENAWKKINHEILVKTRSETYQTKCIAMLAIKDIYIHLNEKFAPFVAETIPFLAEVMEDDQPTVTQTVSDLVLTIEKHAEISLSEYFR</sequence>
<dbReference type="InterPro" id="IPR012954">
    <property type="entry name" value="BP28_C_dom"/>
</dbReference>
<name>A0A137P5W1_CONC2</name>
<evidence type="ECO:0000256" key="6">
    <source>
        <dbReference type="ARBA" id="ARBA00023242"/>
    </source>
</evidence>
<dbReference type="EMBL" id="KQ964503">
    <property type="protein sequence ID" value="KXN70402.1"/>
    <property type="molecule type" value="Genomic_DNA"/>
</dbReference>
<comment type="subunit">
    <text evidence="8">Component of the ribosomal small subunit (SSU) processome.</text>
</comment>
<keyword evidence="4 8" id="KW-0690">Ribosome biogenesis</keyword>
<evidence type="ECO:0000256" key="2">
    <source>
        <dbReference type="ARBA" id="ARBA00010559"/>
    </source>
</evidence>
<dbReference type="OrthoDB" id="31183at2759"/>
<organism evidence="10 11">
    <name type="scientific">Conidiobolus coronatus (strain ATCC 28846 / CBS 209.66 / NRRL 28638)</name>
    <name type="common">Delacroixia coronata</name>
    <dbReference type="NCBI Taxonomy" id="796925"/>
    <lineage>
        <taxon>Eukaryota</taxon>
        <taxon>Fungi</taxon>
        <taxon>Fungi incertae sedis</taxon>
        <taxon>Zoopagomycota</taxon>
        <taxon>Entomophthoromycotina</taxon>
        <taxon>Entomophthoromycetes</taxon>
        <taxon>Entomophthorales</taxon>
        <taxon>Ancylistaceae</taxon>
        <taxon>Conidiobolus</taxon>
    </lineage>
</organism>
<dbReference type="Pfam" id="PF23243">
    <property type="entry name" value="HEAT_HEATR1"/>
    <property type="match status" value="1"/>
</dbReference>
<protein>
    <recommendedName>
        <fullName evidence="3 8">U3 small nucleolar RNA-associated protein 10</fullName>
    </recommendedName>
</protein>
<keyword evidence="11" id="KW-1185">Reference proteome</keyword>
<dbReference type="STRING" id="796925.A0A137P5W1"/>
<evidence type="ECO:0000256" key="3">
    <source>
        <dbReference type="ARBA" id="ARBA00015399"/>
    </source>
</evidence>
<evidence type="ECO:0000259" key="9">
    <source>
        <dbReference type="SMART" id="SM01036"/>
    </source>
</evidence>
<dbReference type="InterPro" id="IPR022125">
    <property type="entry name" value="U3snoRNP10_N"/>
</dbReference>
<dbReference type="InterPro" id="IPR011989">
    <property type="entry name" value="ARM-like"/>
</dbReference>
<dbReference type="Pfam" id="PF12397">
    <property type="entry name" value="U3snoRNP10"/>
    <property type="match status" value="1"/>
</dbReference>
<comment type="function">
    <text evidence="8">Involved in nucleolar processing of pre-18S ribosomal RNA.</text>
</comment>
<dbReference type="SMART" id="SM01036">
    <property type="entry name" value="BP28CT"/>
    <property type="match status" value="1"/>
</dbReference>
<comment type="similarity">
    <text evidence="2 8">Belongs to the HEATR1/UTP10 family.</text>
</comment>
<dbReference type="InterPro" id="IPR056473">
    <property type="entry name" value="HEAT_Utp10/HEAT1"/>
</dbReference>
<dbReference type="GO" id="GO:0030515">
    <property type="term" value="F:snoRNA binding"/>
    <property type="evidence" value="ECO:0007669"/>
    <property type="project" value="TreeGrafter"/>
</dbReference>
<dbReference type="OMA" id="NDVMWKQ"/>
<reference evidence="10 11" key="1">
    <citation type="journal article" date="2015" name="Genome Biol. Evol.">
        <title>Phylogenomic analyses indicate that early fungi evolved digesting cell walls of algal ancestors of land plants.</title>
        <authorList>
            <person name="Chang Y."/>
            <person name="Wang S."/>
            <person name="Sekimoto S."/>
            <person name="Aerts A.L."/>
            <person name="Choi C."/>
            <person name="Clum A."/>
            <person name="LaButti K.M."/>
            <person name="Lindquist E.A."/>
            <person name="Yee Ngan C."/>
            <person name="Ohm R.A."/>
            <person name="Salamov A.A."/>
            <person name="Grigoriev I.V."/>
            <person name="Spatafora J.W."/>
            <person name="Berbee M.L."/>
        </authorList>
    </citation>
    <scope>NUCLEOTIDE SEQUENCE [LARGE SCALE GENOMIC DNA]</scope>
    <source>
        <strain evidence="10 11">NRRL 28638</strain>
    </source>
</reference>
<evidence type="ECO:0000313" key="11">
    <source>
        <dbReference type="Proteomes" id="UP000070444"/>
    </source>
</evidence>
<gene>
    <name evidence="10" type="ORF">CONCODRAFT_49745</name>
</gene>
<dbReference type="PANTHER" id="PTHR13457">
    <property type="entry name" value="BAP28"/>
    <property type="match status" value="1"/>
</dbReference>
<evidence type="ECO:0000256" key="8">
    <source>
        <dbReference type="RuleBase" id="RU367065"/>
    </source>
</evidence>
<dbReference type="Pfam" id="PF08146">
    <property type="entry name" value="BP28CT"/>
    <property type="match status" value="1"/>
</dbReference>
<evidence type="ECO:0000256" key="1">
    <source>
        <dbReference type="ARBA" id="ARBA00004604"/>
    </source>
</evidence>
<evidence type="ECO:0000256" key="4">
    <source>
        <dbReference type="ARBA" id="ARBA00022517"/>
    </source>
</evidence>
<proteinExistence type="inferred from homology"/>
<dbReference type="SUPFAM" id="SSF48371">
    <property type="entry name" value="ARM repeat"/>
    <property type="match status" value="1"/>
</dbReference>
<dbReference type="GO" id="GO:0030686">
    <property type="term" value="C:90S preribosome"/>
    <property type="evidence" value="ECO:0007669"/>
    <property type="project" value="TreeGrafter"/>
</dbReference>
<dbReference type="Gene3D" id="1.25.10.10">
    <property type="entry name" value="Leucine-rich Repeat Variant"/>
    <property type="match status" value="1"/>
</dbReference>